<reference evidence="2" key="1">
    <citation type="submission" date="2023-06" db="EMBL/GenBank/DDBJ databases">
        <authorList>
            <person name="Kurt Z."/>
        </authorList>
    </citation>
    <scope>NUCLEOTIDE SEQUENCE</scope>
</reference>
<dbReference type="PROSITE" id="PS50090">
    <property type="entry name" value="MYB_LIKE"/>
    <property type="match status" value="1"/>
</dbReference>
<proteinExistence type="predicted"/>
<reference evidence="3 4" key="2">
    <citation type="submission" date="2024-07" db="EMBL/GenBank/DDBJ databases">
        <authorList>
            <person name="Akdeniz Z."/>
        </authorList>
    </citation>
    <scope>NUCLEOTIDE SEQUENCE [LARGE SCALE GENOMIC DNA]</scope>
</reference>
<evidence type="ECO:0000313" key="3">
    <source>
        <dbReference type="EMBL" id="CAL5977724.1"/>
    </source>
</evidence>
<keyword evidence="2" id="KW-0238">DNA-binding</keyword>
<keyword evidence="4" id="KW-1185">Reference proteome</keyword>
<sequence>MNRRSSYTPWSDEDIRLLLNVTEQYLFQKIDWVKVGGHFPERTALQCKSFFNNKVKKYVFTVKNGVPQPNFELIQYCYVYYITRYKPTPESLDQKCKRIMAEACWEDIFPTMTLVMKNELNYKYNKKLLVGTREFISYHILQTENFDKLFQTTEKVIVQEIEVNKKQWETFRMYINEMKPQTFLKRIDDFLEQIL</sequence>
<dbReference type="EMBL" id="CAXDID020000008">
    <property type="protein sequence ID" value="CAL5977724.1"/>
    <property type="molecule type" value="Genomic_DNA"/>
</dbReference>
<dbReference type="Pfam" id="PF00249">
    <property type="entry name" value="Myb_DNA-binding"/>
    <property type="match status" value="1"/>
</dbReference>
<feature type="domain" description="Myb-like" evidence="1">
    <location>
        <begin position="2"/>
        <end position="55"/>
    </location>
</feature>
<dbReference type="EMBL" id="CATOUU010000171">
    <property type="protein sequence ID" value="CAI9919233.1"/>
    <property type="molecule type" value="Genomic_DNA"/>
</dbReference>
<gene>
    <name evidence="3" type="ORF">HINF_LOCUS4442</name>
    <name evidence="2" type="ORF">HINF_LOCUS6878</name>
</gene>
<evidence type="ECO:0000313" key="4">
    <source>
        <dbReference type="Proteomes" id="UP001642409"/>
    </source>
</evidence>
<dbReference type="Proteomes" id="UP001642409">
    <property type="component" value="Unassembled WGS sequence"/>
</dbReference>
<name>A0AA86NHJ9_9EUKA</name>
<accession>A0AA86NHJ9</accession>
<protein>
    <submittedName>
        <fullName evidence="2">Myb-like DNA-binding domain-containing protein</fullName>
    </submittedName>
    <submittedName>
        <fullName evidence="3">Myb-like_DNA-binding domain-containing protein</fullName>
    </submittedName>
</protein>
<dbReference type="InterPro" id="IPR001005">
    <property type="entry name" value="SANT/Myb"/>
</dbReference>
<evidence type="ECO:0000259" key="1">
    <source>
        <dbReference type="PROSITE" id="PS50090"/>
    </source>
</evidence>
<dbReference type="GO" id="GO:0003677">
    <property type="term" value="F:DNA binding"/>
    <property type="evidence" value="ECO:0007669"/>
    <property type="project" value="UniProtKB-KW"/>
</dbReference>
<dbReference type="CDD" id="cd00167">
    <property type="entry name" value="SANT"/>
    <property type="match status" value="1"/>
</dbReference>
<dbReference type="AlphaFoldDB" id="A0AA86NHJ9"/>
<dbReference type="SMART" id="SM00717">
    <property type="entry name" value="SANT"/>
    <property type="match status" value="1"/>
</dbReference>
<evidence type="ECO:0000313" key="2">
    <source>
        <dbReference type="EMBL" id="CAI9919233.1"/>
    </source>
</evidence>
<dbReference type="InterPro" id="IPR009057">
    <property type="entry name" value="Homeodomain-like_sf"/>
</dbReference>
<organism evidence="2">
    <name type="scientific">Hexamita inflata</name>
    <dbReference type="NCBI Taxonomy" id="28002"/>
    <lineage>
        <taxon>Eukaryota</taxon>
        <taxon>Metamonada</taxon>
        <taxon>Diplomonadida</taxon>
        <taxon>Hexamitidae</taxon>
        <taxon>Hexamitinae</taxon>
        <taxon>Hexamita</taxon>
    </lineage>
</organism>
<dbReference type="Gene3D" id="1.10.10.60">
    <property type="entry name" value="Homeodomain-like"/>
    <property type="match status" value="1"/>
</dbReference>
<dbReference type="SUPFAM" id="SSF46689">
    <property type="entry name" value="Homeodomain-like"/>
    <property type="match status" value="1"/>
</dbReference>
<comment type="caution">
    <text evidence="2">The sequence shown here is derived from an EMBL/GenBank/DDBJ whole genome shotgun (WGS) entry which is preliminary data.</text>
</comment>